<dbReference type="KEGG" id="adin:H7849_21565"/>
<dbReference type="SUPFAM" id="SSF47413">
    <property type="entry name" value="lambda repressor-like DNA-binding domains"/>
    <property type="match status" value="1"/>
</dbReference>
<dbReference type="GO" id="GO:0003677">
    <property type="term" value="F:DNA binding"/>
    <property type="evidence" value="ECO:0007669"/>
    <property type="project" value="InterPro"/>
</dbReference>
<dbReference type="InterPro" id="IPR001387">
    <property type="entry name" value="Cro/C1-type_HTH"/>
</dbReference>
<dbReference type="InterPro" id="IPR010982">
    <property type="entry name" value="Lambda_DNA-bd_dom_sf"/>
</dbReference>
<dbReference type="Pfam" id="PF13443">
    <property type="entry name" value="HTH_26"/>
    <property type="match status" value="1"/>
</dbReference>
<dbReference type="AlphaFoldDB" id="A0A7G8BGF4"/>
<proteinExistence type="predicted"/>
<keyword evidence="3" id="KW-1185">Reference proteome</keyword>
<evidence type="ECO:0000259" key="1">
    <source>
        <dbReference type="Pfam" id="PF13443"/>
    </source>
</evidence>
<organism evidence="2 3">
    <name type="scientific">Alloacidobacterium dinghuense</name>
    <dbReference type="NCBI Taxonomy" id="2763107"/>
    <lineage>
        <taxon>Bacteria</taxon>
        <taxon>Pseudomonadati</taxon>
        <taxon>Acidobacteriota</taxon>
        <taxon>Terriglobia</taxon>
        <taxon>Terriglobales</taxon>
        <taxon>Acidobacteriaceae</taxon>
        <taxon>Alloacidobacterium</taxon>
    </lineage>
</organism>
<protein>
    <submittedName>
        <fullName evidence="2">Helix-turn-helix domain-containing protein</fullName>
    </submittedName>
</protein>
<dbReference type="Proteomes" id="UP000515312">
    <property type="component" value="Chromosome"/>
</dbReference>
<accession>A0A7G8BGF4</accession>
<evidence type="ECO:0000313" key="2">
    <source>
        <dbReference type="EMBL" id="QNI31624.1"/>
    </source>
</evidence>
<name>A0A7G8BGF4_9BACT</name>
<sequence>MTFSQLHEQLRLELLRRIERGVLSGTLLARQTGLKHAHISNFLHRRRRLSLDALDRVLSAQSITLEELLAQAPTRQSQAHKHSVALTSRVALVSQSVAIYESQIRTSSILELVQLPAGYLDHLRPRRSSDRKDWERFVAVRVSYVQAEPMGPVIAPHAILVIDRQYNSLVSHRPPMPSIYAIHRGNTMLLRYATLYGSTIVLRPQKMEHPIELIEMKPEESLGNIVVGRICASISEA</sequence>
<reference evidence="2 3" key="1">
    <citation type="submission" date="2020-08" db="EMBL/GenBank/DDBJ databases">
        <title>Edaphobacter telluris sp. nov. and Acidobacterium dinghuensis sp. nov., two acidobacteria isolated from forest soil.</title>
        <authorList>
            <person name="Fu J."/>
            <person name="Qiu L."/>
        </authorList>
    </citation>
    <scope>NUCLEOTIDE SEQUENCE [LARGE SCALE GENOMIC DNA]</scope>
    <source>
        <strain evidence="2">4Y35</strain>
    </source>
</reference>
<feature type="domain" description="HTH cro/C1-type" evidence="1">
    <location>
        <begin position="18"/>
        <end position="69"/>
    </location>
</feature>
<dbReference type="RefSeq" id="WP_186742439.1">
    <property type="nucleotide sequence ID" value="NZ_CP060394.1"/>
</dbReference>
<gene>
    <name evidence="2" type="ORF">H7849_21565</name>
</gene>
<evidence type="ECO:0000313" key="3">
    <source>
        <dbReference type="Proteomes" id="UP000515312"/>
    </source>
</evidence>
<dbReference type="EMBL" id="CP060394">
    <property type="protein sequence ID" value="QNI31624.1"/>
    <property type="molecule type" value="Genomic_DNA"/>
</dbReference>